<protein>
    <submittedName>
        <fullName evidence="2">Uncharacterized protein</fullName>
    </submittedName>
</protein>
<accession>A0A545UL43</accession>
<sequence>MFVVCFELSGPVICEYSPATFEYRYSPAIVSDDSTKILHENEKNGKWLEMVEKRVSFTFCISAGDEFMVTGLADAGDLVDAMLSGPGIFNRNQVGPAPKEAISALKEYKLLMDQNFEKLKRIEHDILALVSGESAQTCLAKHLENNDFHIQLMLMQVLTLASSTQTPEVPSKPVQAQAFAAAKKNRDAGRYAVSLITRMLWFLDPDAFPWEKVDGSPHRRTEAPTTGFYDGLDG</sequence>
<dbReference type="EMBL" id="SPUK01000032">
    <property type="protein sequence ID" value="TQV90188.1"/>
    <property type="molecule type" value="Genomic_DNA"/>
</dbReference>
<comment type="caution">
    <text evidence="2">The sequence shown here is derived from an EMBL/GenBank/DDBJ whole genome shotgun (WGS) entry which is preliminary data.</text>
</comment>
<name>A0A545UL43_9HYPO</name>
<gene>
    <name evidence="2" type="ORF">IF1G_11139</name>
</gene>
<evidence type="ECO:0000313" key="3">
    <source>
        <dbReference type="Proteomes" id="UP000315783"/>
    </source>
</evidence>
<reference evidence="2 3" key="1">
    <citation type="journal article" date="2019" name="Appl. Microbiol. Biotechnol.">
        <title>Genome sequence of Isaria javanica and comparative genome analysis insights into family S53 peptidase evolution in fungal entomopathogens.</title>
        <authorList>
            <person name="Lin R."/>
            <person name="Zhang X."/>
            <person name="Xin B."/>
            <person name="Zou M."/>
            <person name="Gao Y."/>
            <person name="Qin F."/>
            <person name="Hu Q."/>
            <person name="Xie B."/>
            <person name="Cheng X."/>
        </authorList>
    </citation>
    <scope>NUCLEOTIDE SEQUENCE [LARGE SCALE GENOMIC DNA]</scope>
    <source>
        <strain evidence="2 3">IJ1G</strain>
    </source>
</reference>
<dbReference type="AlphaFoldDB" id="A0A545UL43"/>
<organism evidence="2 3">
    <name type="scientific">Cordyceps javanica</name>
    <dbReference type="NCBI Taxonomy" id="43265"/>
    <lineage>
        <taxon>Eukaryota</taxon>
        <taxon>Fungi</taxon>
        <taxon>Dikarya</taxon>
        <taxon>Ascomycota</taxon>
        <taxon>Pezizomycotina</taxon>
        <taxon>Sordariomycetes</taxon>
        <taxon>Hypocreomycetidae</taxon>
        <taxon>Hypocreales</taxon>
        <taxon>Cordycipitaceae</taxon>
        <taxon>Cordyceps</taxon>
    </lineage>
</organism>
<keyword evidence="3" id="KW-1185">Reference proteome</keyword>
<proteinExistence type="predicted"/>
<evidence type="ECO:0000256" key="1">
    <source>
        <dbReference type="SAM" id="MobiDB-lite"/>
    </source>
</evidence>
<dbReference type="Proteomes" id="UP000315783">
    <property type="component" value="Unassembled WGS sequence"/>
</dbReference>
<feature type="region of interest" description="Disordered" evidence="1">
    <location>
        <begin position="214"/>
        <end position="234"/>
    </location>
</feature>
<evidence type="ECO:0000313" key="2">
    <source>
        <dbReference type="EMBL" id="TQV90188.1"/>
    </source>
</evidence>